<dbReference type="Proteomes" id="UP000306509">
    <property type="component" value="Unassembled WGS sequence"/>
</dbReference>
<comment type="caution">
    <text evidence="1">The sequence shown here is derived from an EMBL/GenBank/DDBJ whole genome shotgun (WGS) entry which is preliminary data.</text>
</comment>
<proteinExistence type="predicted"/>
<gene>
    <name evidence="1" type="ORF">DSM106044_00814</name>
</gene>
<dbReference type="AlphaFoldDB" id="A0A4U8QB99"/>
<protein>
    <submittedName>
        <fullName evidence="1">Uncharacterized protein</fullName>
    </submittedName>
</protein>
<accession>A0A4U8QB99</accession>
<reference evidence="1 2" key="1">
    <citation type="journal article" date="2019" name="Anaerobe">
        <title>Detection of Robinsoniella peoriensis in multiple bone samples of a trauma patient.</title>
        <authorList>
            <person name="Schrottner P."/>
            <person name="Hartwich K."/>
            <person name="Bunk B."/>
            <person name="Schober I."/>
            <person name="Helbig S."/>
            <person name="Rudolph W.W."/>
            <person name="Gunzer F."/>
        </authorList>
    </citation>
    <scope>NUCLEOTIDE SEQUENCE [LARGE SCALE GENOMIC DNA]</scope>
    <source>
        <strain evidence="1 2">DSM 106044</strain>
    </source>
</reference>
<dbReference type="EMBL" id="QGQD01000018">
    <property type="protein sequence ID" value="TLD02301.1"/>
    <property type="molecule type" value="Genomic_DNA"/>
</dbReference>
<name>A0A4U8QB99_9FIRM</name>
<sequence>MNKRQRKKKLQKSCDHRFSARIREILILITDEYEKFLTNEECPDLTDELSENLYSKILLRIDERNKIE</sequence>
<dbReference type="RefSeq" id="WP_044295916.1">
    <property type="nucleotide sequence ID" value="NZ_CABMJZ010000058.1"/>
</dbReference>
<organism evidence="1 2">
    <name type="scientific">Robinsoniella peoriensis</name>
    <dbReference type="NCBI Taxonomy" id="180332"/>
    <lineage>
        <taxon>Bacteria</taxon>
        <taxon>Bacillati</taxon>
        <taxon>Bacillota</taxon>
        <taxon>Clostridia</taxon>
        <taxon>Lachnospirales</taxon>
        <taxon>Lachnospiraceae</taxon>
        <taxon>Robinsoniella</taxon>
    </lineage>
</organism>
<keyword evidence="2" id="KW-1185">Reference proteome</keyword>
<evidence type="ECO:0000313" key="1">
    <source>
        <dbReference type="EMBL" id="TLD02301.1"/>
    </source>
</evidence>
<evidence type="ECO:0000313" key="2">
    <source>
        <dbReference type="Proteomes" id="UP000306509"/>
    </source>
</evidence>